<comment type="subcellular location">
    <subcellularLocation>
        <location evidence="1">Nucleus</location>
    </subcellularLocation>
</comment>
<evidence type="ECO:0000256" key="4">
    <source>
        <dbReference type="ARBA" id="ARBA00023163"/>
    </source>
</evidence>
<keyword evidence="4" id="KW-0804">Transcription</keyword>
<dbReference type="PRINTS" id="PR00404">
    <property type="entry name" value="MADSDOMAIN"/>
</dbReference>
<evidence type="ECO:0000256" key="1">
    <source>
        <dbReference type="ARBA" id="ARBA00004123"/>
    </source>
</evidence>
<dbReference type="InterPro" id="IPR033896">
    <property type="entry name" value="MEF2-like_N"/>
</dbReference>
<dbReference type="InterPro" id="IPR036879">
    <property type="entry name" value="TF_MADSbox_sf"/>
</dbReference>
<dbReference type="SUPFAM" id="SSF55455">
    <property type="entry name" value="SRF-like"/>
    <property type="match status" value="1"/>
</dbReference>
<feature type="domain" description="MADS-box" evidence="7">
    <location>
        <begin position="7"/>
        <end position="67"/>
    </location>
</feature>
<evidence type="ECO:0000313" key="9">
    <source>
        <dbReference type="Proteomes" id="UP000631114"/>
    </source>
</evidence>
<comment type="caution">
    <text evidence="8">The sequence shown here is derived from an EMBL/GenBank/DDBJ whole genome shotgun (WGS) entry which is preliminary data.</text>
</comment>
<keyword evidence="9" id="KW-1185">Reference proteome</keyword>
<accession>A0A835HFT8</accession>
<dbReference type="Gene3D" id="3.40.1810.10">
    <property type="entry name" value="Transcription factor, MADS-box"/>
    <property type="match status" value="1"/>
</dbReference>
<dbReference type="CDD" id="cd00265">
    <property type="entry name" value="MADS_MEF2_like"/>
    <property type="match status" value="1"/>
</dbReference>
<dbReference type="Pfam" id="PF00319">
    <property type="entry name" value="SRF-TF"/>
    <property type="match status" value="1"/>
</dbReference>
<protein>
    <recommendedName>
        <fullName evidence="7">MADS-box domain-containing protein</fullName>
    </recommendedName>
</protein>
<evidence type="ECO:0000256" key="2">
    <source>
        <dbReference type="ARBA" id="ARBA00023015"/>
    </source>
</evidence>
<dbReference type="GO" id="GO:0000981">
    <property type="term" value="F:DNA-binding transcription factor activity, RNA polymerase II-specific"/>
    <property type="evidence" value="ECO:0007669"/>
    <property type="project" value="TreeGrafter"/>
</dbReference>
<dbReference type="SMART" id="SM00432">
    <property type="entry name" value="MADS"/>
    <property type="match status" value="1"/>
</dbReference>
<dbReference type="AlphaFoldDB" id="A0A835HFT8"/>
<dbReference type="GO" id="GO:0046983">
    <property type="term" value="F:protein dimerization activity"/>
    <property type="evidence" value="ECO:0007669"/>
    <property type="project" value="InterPro"/>
</dbReference>
<dbReference type="PANTHER" id="PTHR11945">
    <property type="entry name" value="MADS BOX PROTEIN"/>
    <property type="match status" value="1"/>
</dbReference>
<dbReference type="PANTHER" id="PTHR11945:SF629">
    <property type="entry name" value="OS02G0164450 PROTEIN"/>
    <property type="match status" value="1"/>
</dbReference>
<dbReference type="GO" id="GO:0000978">
    <property type="term" value="F:RNA polymerase II cis-regulatory region sequence-specific DNA binding"/>
    <property type="evidence" value="ECO:0007669"/>
    <property type="project" value="TreeGrafter"/>
</dbReference>
<evidence type="ECO:0000259" key="7">
    <source>
        <dbReference type="PROSITE" id="PS50066"/>
    </source>
</evidence>
<evidence type="ECO:0000313" key="8">
    <source>
        <dbReference type="EMBL" id="KAF9599810.1"/>
    </source>
</evidence>
<keyword evidence="2" id="KW-0805">Transcription regulation</keyword>
<sequence length="218" mass="25119">MEKRPCRGRQKIEIKRIENEAARQVTFSKRRAGVFKKASEISILCGVDTLIVVFSPAGKPFSFGHPNIDSVLDRALSNPESFSSNHEDTALSKLVDAHRVARILQLNREYEEISDLLDAEKKRGEELKKSLKESNKRLKLDSIDKLSLRELVGLKASMEELKNDIYQRAFELKNVSSPAPMLNLNYPVRMVDPYNSYNFYNAATARLEYDFRFERKLF</sequence>
<dbReference type="FunFam" id="3.40.1810.10:FF:000006">
    <property type="entry name" value="Agamous-like MADS-box protein AGL62"/>
    <property type="match status" value="1"/>
</dbReference>
<organism evidence="8 9">
    <name type="scientific">Coptis chinensis</name>
    <dbReference type="NCBI Taxonomy" id="261450"/>
    <lineage>
        <taxon>Eukaryota</taxon>
        <taxon>Viridiplantae</taxon>
        <taxon>Streptophyta</taxon>
        <taxon>Embryophyta</taxon>
        <taxon>Tracheophyta</taxon>
        <taxon>Spermatophyta</taxon>
        <taxon>Magnoliopsida</taxon>
        <taxon>Ranunculales</taxon>
        <taxon>Ranunculaceae</taxon>
        <taxon>Coptidoideae</taxon>
        <taxon>Coptis</taxon>
    </lineage>
</organism>
<evidence type="ECO:0000256" key="6">
    <source>
        <dbReference type="SAM" id="Coils"/>
    </source>
</evidence>
<evidence type="ECO:0000256" key="3">
    <source>
        <dbReference type="ARBA" id="ARBA00023125"/>
    </source>
</evidence>
<gene>
    <name evidence="8" type="ORF">IFM89_001756</name>
</gene>
<feature type="coiled-coil region" evidence="6">
    <location>
        <begin position="103"/>
        <end position="141"/>
    </location>
</feature>
<proteinExistence type="predicted"/>
<dbReference type="PROSITE" id="PS50066">
    <property type="entry name" value="MADS_BOX_2"/>
    <property type="match status" value="1"/>
</dbReference>
<reference evidence="8 9" key="1">
    <citation type="submission" date="2020-10" db="EMBL/GenBank/DDBJ databases">
        <title>The Coptis chinensis genome and diversification of protoberbering-type alkaloids.</title>
        <authorList>
            <person name="Wang B."/>
            <person name="Shu S."/>
            <person name="Song C."/>
            <person name="Liu Y."/>
        </authorList>
    </citation>
    <scope>NUCLEOTIDE SEQUENCE [LARGE SCALE GENOMIC DNA]</scope>
    <source>
        <strain evidence="8">HL-2020</strain>
        <tissue evidence="8">Leaf</tissue>
    </source>
</reference>
<dbReference type="InterPro" id="IPR002100">
    <property type="entry name" value="TF_MADSbox"/>
</dbReference>
<dbReference type="GO" id="GO:0005634">
    <property type="term" value="C:nucleus"/>
    <property type="evidence" value="ECO:0007669"/>
    <property type="project" value="UniProtKB-SubCell"/>
</dbReference>
<dbReference type="Proteomes" id="UP000631114">
    <property type="component" value="Unassembled WGS sequence"/>
</dbReference>
<dbReference type="EMBL" id="JADFTS010000006">
    <property type="protein sequence ID" value="KAF9599810.1"/>
    <property type="molecule type" value="Genomic_DNA"/>
</dbReference>
<keyword evidence="5" id="KW-0539">Nucleus</keyword>
<name>A0A835HFT8_9MAGN</name>
<keyword evidence="6" id="KW-0175">Coiled coil</keyword>
<dbReference type="OrthoDB" id="1390705at2759"/>
<keyword evidence="3" id="KW-0238">DNA-binding</keyword>
<evidence type="ECO:0000256" key="5">
    <source>
        <dbReference type="ARBA" id="ARBA00023242"/>
    </source>
</evidence>
<dbReference type="GO" id="GO:0045944">
    <property type="term" value="P:positive regulation of transcription by RNA polymerase II"/>
    <property type="evidence" value="ECO:0007669"/>
    <property type="project" value="InterPro"/>
</dbReference>